<feature type="transmembrane region" description="Helical" evidence="1">
    <location>
        <begin position="6"/>
        <end position="25"/>
    </location>
</feature>
<reference evidence="2 3" key="1">
    <citation type="submission" date="2023-06" db="EMBL/GenBank/DDBJ databases">
        <title>Identification and characterization of horizontal gene transfer across gut microbiota members of farm animals based on homology search.</title>
        <authorList>
            <person name="Schwarzerova J."/>
            <person name="Nykrynova M."/>
            <person name="Jureckova K."/>
            <person name="Cejkova D."/>
            <person name="Rychlik I."/>
        </authorList>
    </citation>
    <scope>NUCLEOTIDE SEQUENCE [LARGE SCALE GENOMIC DNA]</scope>
    <source>
        <strain evidence="2 3">ET340</strain>
    </source>
</reference>
<organism evidence="2 3">
    <name type="scientific">Allofournierella massiliensis</name>
    <dbReference type="NCBI Taxonomy" id="1650663"/>
    <lineage>
        <taxon>Bacteria</taxon>
        <taxon>Bacillati</taxon>
        <taxon>Bacillota</taxon>
        <taxon>Clostridia</taxon>
        <taxon>Eubacteriales</taxon>
        <taxon>Oscillospiraceae</taxon>
        <taxon>Allofournierella</taxon>
    </lineage>
</organism>
<keyword evidence="3" id="KW-1185">Reference proteome</keyword>
<name>A0ABT7UUI1_9FIRM</name>
<keyword evidence="1" id="KW-0472">Membrane</keyword>
<accession>A0ABT7UUI1</accession>
<evidence type="ECO:0000313" key="3">
    <source>
        <dbReference type="Proteomes" id="UP001529380"/>
    </source>
</evidence>
<protein>
    <submittedName>
        <fullName evidence="2">DUF1294 domain-containing protein</fullName>
    </submittedName>
</protein>
<feature type="transmembrane region" description="Helical" evidence="1">
    <location>
        <begin position="37"/>
        <end position="58"/>
    </location>
</feature>
<dbReference type="RefSeq" id="WP_289600777.1">
    <property type="nucleotide sequence ID" value="NZ_JAUDCL010000043.1"/>
</dbReference>
<dbReference type="Proteomes" id="UP001529380">
    <property type="component" value="Unassembled WGS sequence"/>
</dbReference>
<gene>
    <name evidence="2" type="ORF">QUW08_14625</name>
</gene>
<evidence type="ECO:0000256" key="1">
    <source>
        <dbReference type="SAM" id="Phobius"/>
    </source>
</evidence>
<dbReference type="InterPro" id="IPR010718">
    <property type="entry name" value="DUF1294"/>
</dbReference>
<comment type="caution">
    <text evidence="2">The sequence shown here is derived from an EMBL/GenBank/DDBJ whole genome shotgun (WGS) entry which is preliminary data.</text>
</comment>
<dbReference type="Pfam" id="PF06961">
    <property type="entry name" value="DUF1294"/>
    <property type="match status" value="1"/>
</dbReference>
<proteinExistence type="predicted"/>
<sequence>MDRIQIGLLIYWVLISLVSVAVCAWDKRQAKRGGRRVPENTLLLFCALGGSVAFWAAMYRFHHKTRKPKFYLGVPAILLVQVAIAIAIWFLVR</sequence>
<keyword evidence="1" id="KW-1133">Transmembrane helix</keyword>
<dbReference type="EMBL" id="JAUDCL010000043">
    <property type="protein sequence ID" value="MDM8202517.1"/>
    <property type="molecule type" value="Genomic_DNA"/>
</dbReference>
<keyword evidence="1" id="KW-0812">Transmembrane</keyword>
<feature type="transmembrane region" description="Helical" evidence="1">
    <location>
        <begin position="70"/>
        <end position="92"/>
    </location>
</feature>
<evidence type="ECO:0000313" key="2">
    <source>
        <dbReference type="EMBL" id="MDM8202517.1"/>
    </source>
</evidence>